<accession>A7S4X3</accession>
<evidence type="ECO:0000256" key="4">
    <source>
        <dbReference type="ARBA" id="ARBA00023040"/>
    </source>
</evidence>
<evidence type="ECO:0000256" key="7">
    <source>
        <dbReference type="ARBA" id="ARBA00023224"/>
    </source>
</evidence>
<keyword evidence="4" id="KW-0297">G-protein coupled receptor</keyword>
<dbReference type="SUPFAM" id="SSF81321">
    <property type="entry name" value="Family A G protein-coupled receptor-like"/>
    <property type="match status" value="1"/>
</dbReference>
<dbReference type="InParanoid" id="A7S4X3"/>
<dbReference type="OMA" id="IAWISWI"/>
<keyword evidence="6" id="KW-0675">Receptor</keyword>
<dbReference type="PRINTS" id="PR00237">
    <property type="entry name" value="GPCRRHODOPSN"/>
</dbReference>
<feature type="transmembrane region" description="Helical" evidence="8">
    <location>
        <begin position="198"/>
        <end position="220"/>
    </location>
</feature>
<sequence>LILVLALIGNLLVLIIIYGKKTKRKTPHDALIANLSIADISLVLSGLVTDYTGIPKSQIFCSVFYPLNTVTFFMSMFILATMADMRRRLILNPYKPKPTTRSVWITVFCLWFVSVLIVIPYVLVLRPTEDGLACYEQWPSDPLNQAYTLALTVIMYAIPITIIGVSYAKIVRYMRKHVRNVQGMFHVTRREDHEVMRALLLLVFLYTLLSLPLHIAWILLEVFDVKRAGDMLQYSNILVYLQSCCNPFVYGVITTRFRR</sequence>
<evidence type="ECO:0000313" key="10">
    <source>
        <dbReference type="EMBL" id="EDO41271.1"/>
    </source>
</evidence>
<feature type="transmembrane region" description="Helical" evidence="8">
    <location>
        <begin position="103"/>
        <end position="125"/>
    </location>
</feature>
<dbReference type="Pfam" id="PF00001">
    <property type="entry name" value="7tm_1"/>
    <property type="match status" value="1"/>
</dbReference>
<evidence type="ECO:0000256" key="1">
    <source>
        <dbReference type="ARBA" id="ARBA00004141"/>
    </source>
</evidence>
<protein>
    <recommendedName>
        <fullName evidence="9">G-protein coupled receptors family 1 profile domain-containing protein</fullName>
    </recommendedName>
</protein>
<dbReference type="PhylomeDB" id="A7S4X3"/>
<keyword evidence="2 8" id="KW-0812">Transmembrane</keyword>
<dbReference type="STRING" id="45351.A7S4X3"/>
<feature type="domain" description="G-protein coupled receptors family 1 profile" evidence="9">
    <location>
        <begin position="9"/>
        <end position="250"/>
    </location>
</feature>
<dbReference type="eggNOG" id="KOG3656">
    <property type="taxonomic scope" value="Eukaryota"/>
</dbReference>
<feature type="transmembrane region" description="Helical" evidence="8">
    <location>
        <begin position="145"/>
        <end position="168"/>
    </location>
</feature>
<dbReference type="Proteomes" id="UP000001593">
    <property type="component" value="Unassembled WGS sequence"/>
</dbReference>
<feature type="transmembrane region" description="Helical" evidence="8">
    <location>
        <begin position="63"/>
        <end position="82"/>
    </location>
</feature>
<gene>
    <name evidence="10" type="ORF">NEMVEDRAFT_v1g104802</name>
</gene>
<keyword evidence="5 8" id="KW-0472">Membrane</keyword>
<evidence type="ECO:0000256" key="8">
    <source>
        <dbReference type="SAM" id="Phobius"/>
    </source>
</evidence>
<feature type="non-terminal residue" evidence="10">
    <location>
        <position position="1"/>
    </location>
</feature>
<name>A7S4X3_NEMVE</name>
<evidence type="ECO:0000256" key="6">
    <source>
        <dbReference type="ARBA" id="ARBA00023170"/>
    </source>
</evidence>
<keyword evidence="3 8" id="KW-1133">Transmembrane helix</keyword>
<dbReference type="PANTHER" id="PTHR45695">
    <property type="entry name" value="LEUCOKININ RECEPTOR-RELATED"/>
    <property type="match status" value="1"/>
</dbReference>
<dbReference type="InterPro" id="IPR000276">
    <property type="entry name" value="GPCR_Rhodpsn"/>
</dbReference>
<evidence type="ECO:0000256" key="2">
    <source>
        <dbReference type="ARBA" id="ARBA00022692"/>
    </source>
</evidence>
<feature type="transmembrane region" description="Helical" evidence="8">
    <location>
        <begin position="30"/>
        <end position="51"/>
    </location>
</feature>
<organism evidence="10 11">
    <name type="scientific">Nematostella vectensis</name>
    <name type="common">Starlet sea anemone</name>
    <dbReference type="NCBI Taxonomy" id="45351"/>
    <lineage>
        <taxon>Eukaryota</taxon>
        <taxon>Metazoa</taxon>
        <taxon>Cnidaria</taxon>
        <taxon>Anthozoa</taxon>
        <taxon>Hexacorallia</taxon>
        <taxon>Actiniaria</taxon>
        <taxon>Edwardsiidae</taxon>
        <taxon>Nematostella</taxon>
    </lineage>
</organism>
<dbReference type="EMBL" id="DS469580">
    <property type="protein sequence ID" value="EDO41271.1"/>
    <property type="molecule type" value="Genomic_DNA"/>
</dbReference>
<dbReference type="AlphaFoldDB" id="A7S4X3"/>
<feature type="transmembrane region" description="Helical" evidence="8">
    <location>
        <begin position="232"/>
        <end position="253"/>
    </location>
</feature>
<dbReference type="GO" id="GO:0032870">
    <property type="term" value="P:cellular response to hormone stimulus"/>
    <property type="evidence" value="ECO:0000318"/>
    <property type="project" value="GO_Central"/>
</dbReference>
<proteinExistence type="predicted"/>
<dbReference type="PANTHER" id="PTHR45695:SF9">
    <property type="entry name" value="LEUCOKININ RECEPTOR"/>
    <property type="match status" value="1"/>
</dbReference>
<dbReference type="GO" id="GO:0004930">
    <property type="term" value="F:G protein-coupled receptor activity"/>
    <property type="evidence" value="ECO:0000318"/>
    <property type="project" value="GO_Central"/>
</dbReference>
<reference evidence="10 11" key="1">
    <citation type="journal article" date="2007" name="Science">
        <title>Sea anemone genome reveals ancestral eumetazoan gene repertoire and genomic organization.</title>
        <authorList>
            <person name="Putnam N.H."/>
            <person name="Srivastava M."/>
            <person name="Hellsten U."/>
            <person name="Dirks B."/>
            <person name="Chapman J."/>
            <person name="Salamov A."/>
            <person name="Terry A."/>
            <person name="Shapiro H."/>
            <person name="Lindquist E."/>
            <person name="Kapitonov V.V."/>
            <person name="Jurka J."/>
            <person name="Genikhovich G."/>
            <person name="Grigoriev I.V."/>
            <person name="Lucas S.M."/>
            <person name="Steele R.E."/>
            <person name="Finnerty J.R."/>
            <person name="Technau U."/>
            <person name="Martindale M.Q."/>
            <person name="Rokhsar D.S."/>
        </authorList>
    </citation>
    <scope>NUCLEOTIDE SEQUENCE [LARGE SCALE GENOMIC DNA]</scope>
    <source>
        <strain evidence="11">CH2 X CH6</strain>
    </source>
</reference>
<feature type="non-terminal residue" evidence="10">
    <location>
        <position position="259"/>
    </location>
</feature>
<evidence type="ECO:0000313" key="11">
    <source>
        <dbReference type="Proteomes" id="UP000001593"/>
    </source>
</evidence>
<keyword evidence="7" id="KW-0807">Transducer</keyword>
<dbReference type="PROSITE" id="PS50262">
    <property type="entry name" value="G_PROTEIN_RECEP_F1_2"/>
    <property type="match status" value="1"/>
</dbReference>
<evidence type="ECO:0000256" key="5">
    <source>
        <dbReference type="ARBA" id="ARBA00023136"/>
    </source>
</evidence>
<evidence type="ECO:0000256" key="3">
    <source>
        <dbReference type="ARBA" id="ARBA00022989"/>
    </source>
</evidence>
<dbReference type="KEGG" id="nve:5512995"/>
<comment type="subcellular location">
    <subcellularLocation>
        <location evidence="1">Membrane</location>
        <topology evidence="1">Multi-pass membrane protein</topology>
    </subcellularLocation>
</comment>
<dbReference type="GO" id="GO:0007186">
    <property type="term" value="P:G protein-coupled receptor signaling pathway"/>
    <property type="evidence" value="ECO:0000318"/>
    <property type="project" value="GO_Central"/>
</dbReference>
<dbReference type="GO" id="GO:0005886">
    <property type="term" value="C:plasma membrane"/>
    <property type="evidence" value="ECO:0000318"/>
    <property type="project" value="GO_Central"/>
</dbReference>
<dbReference type="Gene3D" id="1.20.1070.10">
    <property type="entry name" value="Rhodopsin 7-helix transmembrane proteins"/>
    <property type="match status" value="1"/>
</dbReference>
<evidence type="ECO:0000259" key="9">
    <source>
        <dbReference type="PROSITE" id="PS50262"/>
    </source>
</evidence>
<keyword evidence="11" id="KW-1185">Reference proteome</keyword>
<dbReference type="InterPro" id="IPR017452">
    <property type="entry name" value="GPCR_Rhodpsn_7TM"/>
</dbReference>
<dbReference type="HOGENOM" id="CLU_009579_6_1_1"/>